<dbReference type="EMBL" id="MOOE01000009">
    <property type="protein sequence ID" value="KAK1523951.1"/>
    <property type="molecule type" value="Genomic_DNA"/>
</dbReference>
<comment type="caution">
    <text evidence="2">The sequence shown here is derived from an EMBL/GenBank/DDBJ whole genome shotgun (WGS) entry which is preliminary data.</text>
</comment>
<feature type="compositionally biased region" description="Polar residues" evidence="1">
    <location>
        <begin position="1"/>
        <end position="17"/>
    </location>
</feature>
<proteinExistence type="predicted"/>
<gene>
    <name evidence="2" type="ORF">CCOS01_09038</name>
</gene>
<evidence type="ECO:0000313" key="3">
    <source>
        <dbReference type="Proteomes" id="UP001240678"/>
    </source>
</evidence>
<name>A0AAJ0DZQ4_9PEZI</name>
<keyword evidence="3" id="KW-1185">Reference proteome</keyword>
<evidence type="ECO:0000256" key="1">
    <source>
        <dbReference type="SAM" id="MobiDB-lite"/>
    </source>
</evidence>
<reference evidence="2 3" key="1">
    <citation type="submission" date="2016-10" db="EMBL/GenBank/DDBJ databases">
        <title>The genome sequence of Colletotrichum fioriniae PJ7.</title>
        <authorList>
            <person name="Baroncelli R."/>
        </authorList>
    </citation>
    <scope>NUCLEOTIDE SEQUENCE [LARGE SCALE GENOMIC DNA]</scope>
    <source>
        <strain evidence="2 3">IMI 309622</strain>
    </source>
</reference>
<accession>A0AAJ0DZQ4</accession>
<protein>
    <submittedName>
        <fullName evidence="2">Uncharacterized protein</fullName>
    </submittedName>
</protein>
<sequence length="69" mass="8013">MACPTSFTSLATQSTSRRSPKYCRNTTSQLRSSTLVQRRLRYQTLLCWSPWMGTRLGGCFARLERMSWC</sequence>
<dbReference type="RefSeq" id="XP_060311898.1">
    <property type="nucleotide sequence ID" value="XM_060457198.1"/>
</dbReference>
<feature type="region of interest" description="Disordered" evidence="1">
    <location>
        <begin position="1"/>
        <end position="22"/>
    </location>
</feature>
<dbReference type="GeneID" id="85340745"/>
<evidence type="ECO:0000313" key="2">
    <source>
        <dbReference type="EMBL" id="KAK1523951.1"/>
    </source>
</evidence>
<dbReference type="Proteomes" id="UP001240678">
    <property type="component" value="Unassembled WGS sequence"/>
</dbReference>
<organism evidence="2 3">
    <name type="scientific">Colletotrichum costaricense</name>
    <dbReference type="NCBI Taxonomy" id="1209916"/>
    <lineage>
        <taxon>Eukaryota</taxon>
        <taxon>Fungi</taxon>
        <taxon>Dikarya</taxon>
        <taxon>Ascomycota</taxon>
        <taxon>Pezizomycotina</taxon>
        <taxon>Sordariomycetes</taxon>
        <taxon>Hypocreomycetidae</taxon>
        <taxon>Glomerellales</taxon>
        <taxon>Glomerellaceae</taxon>
        <taxon>Colletotrichum</taxon>
        <taxon>Colletotrichum acutatum species complex</taxon>
    </lineage>
</organism>
<dbReference type="AlphaFoldDB" id="A0AAJ0DZQ4"/>